<dbReference type="InParanoid" id="A0A0C3GDS5"/>
<dbReference type="Proteomes" id="UP000054166">
    <property type="component" value="Unassembled WGS sequence"/>
</dbReference>
<reference evidence="4" key="2">
    <citation type="submission" date="2015-01" db="EMBL/GenBank/DDBJ databases">
        <title>Evolutionary Origins and Diversification of the Mycorrhizal Mutualists.</title>
        <authorList>
            <consortium name="DOE Joint Genome Institute"/>
            <consortium name="Mycorrhizal Genomics Consortium"/>
            <person name="Kohler A."/>
            <person name="Kuo A."/>
            <person name="Nagy L.G."/>
            <person name="Floudas D."/>
            <person name="Copeland A."/>
            <person name="Barry K.W."/>
            <person name="Cichocki N."/>
            <person name="Veneault-Fourrey C."/>
            <person name="LaButti K."/>
            <person name="Lindquist E.A."/>
            <person name="Lipzen A."/>
            <person name="Lundell T."/>
            <person name="Morin E."/>
            <person name="Murat C."/>
            <person name="Riley R."/>
            <person name="Ohm R."/>
            <person name="Sun H."/>
            <person name="Tunlid A."/>
            <person name="Henrissat B."/>
            <person name="Grigoriev I.V."/>
            <person name="Hibbett D.S."/>
            <person name="Martin F."/>
        </authorList>
    </citation>
    <scope>NUCLEOTIDE SEQUENCE [LARGE SCALE GENOMIC DNA]</scope>
    <source>
        <strain evidence="4">F 1598</strain>
    </source>
</reference>
<evidence type="ECO:0000313" key="3">
    <source>
        <dbReference type="EMBL" id="KIM89849.1"/>
    </source>
</evidence>
<dbReference type="PROSITE" id="PS50802">
    <property type="entry name" value="OTU"/>
    <property type="match status" value="1"/>
</dbReference>
<feature type="compositionally biased region" description="Acidic residues" evidence="1">
    <location>
        <begin position="193"/>
        <end position="202"/>
    </location>
</feature>
<feature type="compositionally biased region" description="Low complexity" evidence="1">
    <location>
        <begin position="243"/>
        <end position="259"/>
    </location>
</feature>
<feature type="compositionally biased region" description="Basic residues" evidence="1">
    <location>
        <begin position="1"/>
        <end position="10"/>
    </location>
</feature>
<dbReference type="Gene3D" id="3.90.70.80">
    <property type="match status" value="1"/>
</dbReference>
<organism evidence="3 4">
    <name type="scientific">Piloderma croceum (strain F 1598)</name>
    <dbReference type="NCBI Taxonomy" id="765440"/>
    <lineage>
        <taxon>Eukaryota</taxon>
        <taxon>Fungi</taxon>
        <taxon>Dikarya</taxon>
        <taxon>Basidiomycota</taxon>
        <taxon>Agaricomycotina</taxon>
        <taxon>Agaricomycetes</taxon>
        <taxon>Agaricomycetidae</taxon>
        <taxon>Atheliales</taxon>
        <taxon>Atheliaceae</taxon>
        <taxon>Piloderma</taxon>
    </lineage>
</organism>
<dbReference type="PANTHER" id="PTHR12419:SF7">
    <property type="entry name" value="OTU DOMAIN-CONTAINING PROTEIN 3"/>
    <property type="match status" value="1"/>
</dbReference>
<dbReference type="EMBL" id="KN832974">
    <property type="protein sequence ID" value="KIM89849.1"/>
    <property type="molecule type" value="Genomic_DNA"/>
</dbReference>
<feature type="domain" description="OTU" evidence="2">
    <location>
        <begin position="49"/>
        <end position="225"/>
    </location>
</feature>
<feature type="compositionally biased region" description="Low complexity" evidence="1">
    <location>
        <begin position="272"/>
        <end position="293"/>
    </location>
</feature>
<dbReference type="InterPro" id="IPR050704">
    <property type="entry name" value="Peptidase_C85-like"/>
</dbReference>
<dbReference type="InterPro" id="IPR038765">
    <property type="entry name" value="Papain-like_cys_pep_sf"/>
</dbReference>
<protein>
    <recommendedName>
        <fullName evidence="2">OTU domain-containing protein</fullName>
    </recommendedName>
</protein>
<gene>
    <name evidence="3" type="ORF">PILCRDRAFT_2126</name>
</gene>
<dbReference type="Pfam" id="PF02338">
    <property type="entry name" value="OTU"/>
    <property type="match status" value="1"/>
</dbReference>
<evidence type="ECO:0000259" key="2">
    <source>
        <dbReference type="PROSITE" id="PS50802"/>
    </source>
</evidence>
<dbReference type="HOGENOM" id="CLU_519709_0_0_1"/>
<dbReference type="GO" id="GO:0016579">
    <property type="term" value="P:protein deubiquitination"/>
    <property type="evidence" value="ECO:0007669"/>
    <property type="project" value="TreeGrafter"/>
</dbReference>
<name>A0A0C3GDS5_PILCF</name>
<feature type="region of interest" description="Disordered" evidence="1">
    <location>
        <begin position="240"/>
        <end position="535"/>
    </location>
</feature>
<dbReference type="CDD" id="cd22756">
    <property type="entry name" value="OTU_OTUD3-like"/>
    <property type="match status" value="1"/>
</dbReference>
<dbReference type="InterPro" id="IPR003323">
    <property type="entry name" value="OTU_dom"/>
</dbReference>
<dbReference type="PANTHER" id="PTHR12419">
    <property type="entry name" value="OTU DOMAIN CONTAINING PROTEIN"/>
    <property type="match status" value="1"/>
</dbReference>
<evidence type="ECO:0000256" key="1">
    <source>
        <dbReference type="SAM" id="MobiDB-lite"/>
    </source>
</evidence>
<keyword evidence="4" id="KW-1185">Reference proteome</keyword>
<feature type="region of interest" description="Disordered" evidence="1">
    <location>
        <begin position="548"/>
        <end position="578"/>
    </location>
</feature>
<accession>A0A0C3GDS5</accession>
<sequence length="614" mass="65672">MSPSKRHQRASKPPAQTRSRTTRSSKGRIISDPAKNNQLLTDQLRSLGLYAAPTLGDGNCLFRALSDQLHGTPSHHLRLRADICDWIEAHKVRYEPFCEDERGLGAHLRCMREQGTYGGHLELSAFAHLSQRNVKVIQPGLVYVIEWAAGAPPPSAPPPAPPDLIIDEDAGMNEREKRRLRRDQQRARGRGEELEEEEEEGGDPANGAVYVAYHDWEHFSSIRNLRGPHSGLPYVSEAPADLSSIPSTSTTVPSIPSPTRASRPKLKLPARSSTTTTITAGTGKTKTKSTASKHPPPLNKQLRSTPSASTTHFDLPMTPSQIPLPTSRSPSPTSSTPLPDPIVFRADISPPTPFLTHAPSLPHPLPLPPANTLTLNLRVSRSPKRSFDESSGSSATSSESAAKRTRSSRLLAASTTSTNSTNSTSTTTPGTATPSTGAPKTRKKLRTSMMIIDDESAELESTPGLSAPGSSTGEESMSSSVASSPLPTTPPPVGSTAAPTSAAGKEATESATSPQLQTKPLTRRQRKALGLPKPRSVLVAKRSGGAGKIVIPGGKYSGKKTRGRVGVRGADDDDDEGVEVEVEVGVEEEMDGRAEWRTNGTGRVDVRGFRELKI</sequence>
<dbReference type="AlphaFoldDB" id="A0A0C3GDS5"/>
<dbReference type="GO" id="GO:0004843">
    <property type="term" value="F:cysteine-type deubiquitinase activity"/>
    <property type="evidence" value="ECO:0007669"/>
    <property type="project" value="TreeGrafter"/>
</dbReference>
<feature type="compositionally biased region" description="Low complexity" evidence="1">
    <location>
        <begin position="323"/>
        <end position="337"/>
    </location>
</feature>
<dbReference type="SUPFAM" id="SSF54001">
    <property type="entry name" value="Cysteine proteinases"/>
    <property type="match status" value="1"/>
</dbReference>
<feature type="compositionally biased region" description="Polar residues" evidence="1">
    <location>
        <begin position="509"/>
        <end position="520"/>
    </location>
</feature>
<feature type="compositionally biased region" description="Low complexity" evidence="1">
    <location>
        <begin position="468"/>
        <end position="486"/>
    </location>
</feature>
<dbReference type="STRING" id="765440.A0A0C3GDS5"/>
<feature type="compositionally biased region" description="Low complexity" evidence="1">
    <location>
        <begin position="389"/>
        <end position="400"/>
    </location>
</feature>
<feature type="compositionally biased region" description="Low complexity" evidence="1">
    <location>
        <begin position="408"/>
        <end position="439"/>
    </location>
</feature>
<feature type="region of interest" description="Disordered" evidence="1">
    <location>
        <begin position="173"/>
        <end position="206"/>
    </location>
</feature>
<feature type="compositionally biased region" description="Polar residues" evidence="1">
    <location>
        <begin position="301"/>
        <end position="312"/>
    </location>
</feature>
<proteinExistence type="predicted"/>
<reference evidence="3 4" key="1">
    <citation type="submission" date="2014-04" db="EMBL/GenBank/DDBJ databases">
        <authorList>
            <consortium name="DOE Joint Genome Institute"/>
            <person name="Kuo A."/>
            <person name="Tarkka M."/>
            <person name="Buscot F."/>
            <person name="Kohler A."/>
            <person name="Nagy L.G."/>
            <person name="Floudas D."/>
            <person name="Copeland A."/>
            <person name="Barry K.W."/>
            <person name="Cichocki N."/>
            <person name="Veneault-Fourrey C."/>
            <person name="LaButti K."/>
            <person name="Lindquist E.A."/>
            <person name="Lipzen A."/>
            <person name="Lundell T."/>
            <person name="Morin E."/>
            <person name="Murat C."/>
            <person name="Sun H."/>
            <person name="Tunlid A."/>
            <person name="Henrissat B."/>
            <person name="Grigoriev I.V."/>
            <person name="Hibbett D.S."/>
            <person name="Martin F."/>
            <person name="Nordberg H.P."/>
            <person name="Cantor M.N."/>
            <person name="Hua S.X."/>
        </authorList>
    </citation>
    <scope>NUCLEOTIDE SEQUENCE [LARGE SCALE GENOMIC DNA]</scope>
    <source>
        <strain evidence="3 4">F 1598</strain>
    </source>
</reference>
<evidence type="ECO:0000313" key="4">
    <source>
        <dbReference type="Proteomes" id="UP000054166"/>
    </source>
</evidence>
<feature type="compositionally biased region" description="Basic and acidic residues" evidence="1">
    <location>
        <begin position="173"/>
        <end position="192"/>
    </location>
</feature>
<dbReference type="OrthoDB" id="415023at2759"/>
<feature type="region of interest" description="Disordered" evidence="1">
    <location>
        <begin position="1"/>
        <end position="35"/>
    </location>
</feature>